<dbReference type="EMBL" id="JARJCW010000056">
    <property type="protein sequence ID" value="KAJ7202122.1"/>
    <property type="molecule type" value="Genomic_DNA"/>
</dbReference>
<gene>
    <name evidence="2" type="ORF">GGX14DRAFT_571016</name>
</gene>
<evidence type="ECO:0000256" key="1">
    <source>
        <dbReference type="SAM" id="MobiDB-lite"/>
    </source>
</evidence>
<organism evidence="2 3">
    <name type="scientific">Mycena pura</name>
    <dbReference type="NCBI Taxonomy" id="153505"/>
    <lineage>
        <taxon>Eukaryota</taxon>
        <taxon>Fungi</taxon>
        <taxon>Dikarya</taxon>
        <taxon>Basidiomycota</taxon>
        <taxon>Agaricomycotina</taxon>
        <taxon>Agaricomycetes</taxon>
        <taxon>Agaricomycetidae</taxon>
        <taxon>Agaricales</taxon>
        <taxon>Marasmiineae</taxon>
        <taxon>Mycenaceae</taxon>
        <taxon>Mycena</taxon>
    </lineage>
</organism>
<feature type="region of interest" description="Disordered" evidence="1">
    <location>
        <begin position="422"/>
        <end position="445"/>
    </location>
</feature>
<dbReference type="AlphaFoldDB" id="A0AAD6YAD7"/>
<dbReference type="Proteomes" id="UP001219525">
    <property type="component" value="Unassembled WGS sequence"/>
</dbReference>
<accession>A0AAD6YAD7</accession>
<name>A0AAD6YAD7_9AGAR</name>
<keyword evidence="3" id="KW-1185">Reference proteome</keyword>
<evidence type="ECO:0000313" key="3">
    <source>
        <dbReference type="Proteomes" id="UP001219525"/>
    </source>
</evidence>
<reference evidence="2" key="1">
    <citation type="submission" date="2023-03" db="EMBL/GenBank/DDBJ databases">
        <title>Massive genome expansion in bonnet fungi (Mycena s.s.) driven by repeated elements and novel gene families across ecological guilds.</title>
        <authorList>
            <consortium name="Lawrence Berkeley National Laboratory"/>
            <person name="Harder C.B."/>
            <person name="Miyauchi S."/>
            <person name="Viragh M."/>
            <person name="Kuo A."/>
            <person name="Thoen E."/>
            <person name="Andreopoulos B."/>
            <person name="Lu D."/>
            <person name="Skrede I."/>
            <person name="Drula E."/>
            <person name="Henrissat B."/>
            <person name="Morin E."/>
            <person name="Kohler A."/>
            <person name="Barry K."/>
            <person name="LaButti K."/>
            <person name="Morin E."/>
            <person name="Salamov A."/>
            <person name="Lipzen A."/>
            <person name="Mereny Z."/>
            <person name="Hegedus B."/>
            <person name="Baldrian P."/>
            <person name="Stursova M."/>
            <person name="Weitz H."/>
            <person name="Taylor A."/>
            <person name="Grigoriev I.V."/>
            <person name="Nagy L.G."/>
            <person name="Martin F."/>
            <person name="Kauserud H."/>
        </authorList>
    </citation>
    <scope>NUCLEOTIDE SEQUENCE</scope>
    <source>
        <strain evidence="2">9144</strain>
    </source>
</reference>
<protein>
    <recommendedName>
        <fullName evidence="4">MYND-type domain-containing protein</fullName>
    </recommendedName>
</protein>
<evidence type="ECO:0000313" key="2">
    <source>
        <dbReference type="EMBL" id="KAJ7202122.1"/>
    </source>
</evidence>
<comment type="caution">
    <text evidence="2">The sequence shown here is derived from an EMBL/GenBank/DDBJ whole genome shotgun (WGS) entry which is preliminary data.</text>
</comment>
<sequence>MPRPTKKFPPLHTYGMPDFRDGIAAWNSAWERTFPFFDSKVRNLETLVASNPSAEQDKMHWHYNIVRSIRVVQAELRVLAITSVLGPNSCWKTLTPAEREAHMLEGLLRTCLRLPDIPQCRMYTITLESLETDNGQGFLNLLKKYVPDNTEGGPTSYLHPDWTKETIERLENAGHVAGAQIWVAMRDNFLVFFLYNTISSFVGIPRMIEDTENEPTPLHWGTRICEGCGDREKVVLGSRTCQKSDWPNHKKVCGKALTPEVVRNATSSLEPPAIEVFFLWQMGPARDGYTRSQALLRQMQFLEAVPFCSLLLLPSYVFFSPTGPRRMKSPVFITHLVFRLAVQTAMATGDERCIAAILGTVPEFQDAPSGFVDQLIEEYGETRVSVARAAVQARIEMDDTPILAQWIIEFLDTKAGSQYAEIASEPPEGPSREILGAPCRDEKDG</sequence>
<proteinExistence type="predicted"/>
<evidence type="ECO:0008006" key="4">
    <source>
        <dbReference type="Google" id="ProtNLM"/>
    </source>
</evidence>
<dbReference type="Gene3D" id="6.10.140.2220">
    <property type="match status" value="1"/>
</dbReference>